<accession>A0A6P7GP82</accession>
<feature type="non-terminal residue" evidence="1">
    <location>
        <position position="363"/>
    </location>
</feature>
<proteinExistence type="predicted"/>
<dbReference type="PANTHER" id="PTHR22954:SF3">
    <property type="entry name" value="PROTEIN CBG08539"/>
    <property type="match status" value="1"/>
</dbReference>
<gene>
    <name evidence="1" type="primary">LOC114344782</name>
</gene>
<evidence type="ECO:0000313" key="1">
    <source>
        <dbReference type="RefSeq" id="XP_028151414.1"/>
    </source>
</evidence>
<sequence length="363" mass="42260">MHNFLKTRCEILETLYFSKEEKSNKHGSKHTPKENPLFTSNTQALVLRARLTRLQNFVEKLDLSQVTDEVVINLQERLEKFEPSWDEFNELQLQIKGLNANDSDDPVIFEDSYFEIVSKIKNICVTHHQLSQQKEVRGSCASGNGSCSSGNNSCSNKSCNNNINVRLPPVSLPQFSGEDYSDWVEYRDAFVNLVHKNQQLGDYQRYYYLRSSLSKHAASIIKNIPTSGDHYKVAWDLLVERFENKKLLIHNHIHSIFELQALTRESHVDLRNLFNDISKHLRSLKALGEETHSWDRLIIYILTKKFDSTTRRDWESFDHKGGLPTINDMHNFLKTRCEILETLYFSKEEKSSKHGSKHTPKRE</sequence>
<dbReference type="RefSeq" id="XP_028151414.1">
    <property type="nucleotide sequence ID" value="XM_028295613.1"/>
</dbReference>
<organism evidence="1">
    <name type="scientific">Diabrotica virgifera virgifera</name>
    <name type="common">western corn rootworm</name>
    <dbReference type="NCBI Taxonomy" id="50390"/>
    <lineage>
        <taxon>Eukaryota</taxon>
        <taxon>Metazoa</taxon>
        <taxon>Ecdysozoa</taxon>
        <taxon>Arthropoda</taxon>
        <taxon>Hexapoda</taxon>
        <taxon>Insecta</taxon>
        <taxon>Pterygota</taxon>
        <taxon>Neoptera</taxon>
        <taxon>Endopterygota</taxon>
        <taxon>Coleoptera</taxon>
        <taxon>Polyphaga</taxon>
        <taxon>Cucujiformia</taxon>
        <taxon>Chrysomeloidea</taxon>
        <taxon>Chrysomelidae</taxon>
        <taxon>Galerucinae</taxon>
        <taxon>Diabroticina</taxon>
        <taxon>Diabroticites</taxon>
        <taxon>Diabrotica</taxon>
    </lineage>
</organism>
<dbReference type="InterPro" id="IPR005312">
    <property type="entry name" value="DUF1759"/>
</dbReference>
<dbReference type="PANTHER" id="PTHR22954">
    <property type="entry name" value="RETROVIRAL PROTEASE-RELATED"/>
    <property type="match status" value="1"/>
</dbReference>
<protein>
    <submittedName>
        <fullName evidence="1">Uncharacterized protein LOC114344782</fullName>
    </submittedName>
</protein>
<dbReference type="Pfam" id="PF03564">
    <property type="entry name" value="DUF1759"/>
    <property type="match status" value="1"/>
</dbReference>
<dbReference type="InParanoid" id="A0A6P7GP82"/>
<dbReference type="AlphaFoldDB" id="A0A6P7GP82"/>
<reference evidence="1" key="1">
    <citation type="submission" date="2025-08" db="UniProtKB">
        <authorList>
            <consortium name="RefSeq"/>
        </authorList>
    </citation>
    <scope>IDENTIFICATION</scope>
    <source>
        <tissue evidence="1">Whole insect</tissue>
    </source>
</reference>
<name>A0A6P7GP82_DIAVI</name>